<gene>
    <name evidence="2" type="ORF">H9624_11705</name>
</gene>
<feature type="domain" description="HTH cro/C1-type" evidence="1">
    <location>
        <begin position="37"/>
        <end position="82"/>
    </location>
</feature>
<keyword evidence="3" id="KW-1185">Reference proteome</keyword>
<dbReference type="RefSeq" id="WP_251840080.1">
    <property type="nucleotide sequence ID" value="NZ_JACSPO010000006.1"/>
</dbReference>
<dbReference type="EMBL" id="JACSPO010000006">
    <property type="protein sequence ID" value="MBD8062984.1"/>
    <property type="molecule type" value="Genomic_DNA"/>
</dbReference>
<accession>A0ABR8Z5B6</accession>
<dbReference type="Gene3D" id="1.10.260.40">
    <property type="entry name" value="lambda repressor-like DNA-binding domains"/>
    <property type="match status" value="1"/>
</dbReference>
<name>A0ABR8Z5B6_9MICO</name>
<dbReference type="SMART" id="SM00530">
    <property type="entry name" value="HTH_XRE"/>
    <property type="match status" value="1"/>
</dbReference>
<dbReference type="InterPro" id="IPR001387">
    <property type="entry name" value="Cro/C1-type_HTH"/>
</dbReference>
<organism evidence="2 3">
    <name type="scientific">Oceanitalea stevensii</name>
    <dbReference type="NCBI Taxonomy" id="2763072"/>
    <lineage>
        <taxon>Bacteria</taxon>
        <taxon>Bacillati</taxon>
        <taxon>Actinomycetota</taxon>
        <taxon>Actinomycetes</taxon>
        <taxon>Micrococcales</taxon>
        <taxon>Bogoriellaceae</taxon>
        <taxon>Georgenia</taxon>
    </lineage>
</organism>
<protein>
    <submittedName>
        <fullName evidence="2">Helix-turn-helix transcriptional regulator</fullName>
    </submittedName>
</protein>
<dbReference type="Proteomes" id="UP000661894">
    <property type="component" value="Unassembled WGS sequence"/>
</dbReference>
<evidence type="ECO:0000313" key="3">
    <source>
        <dbReference type="Proteomes" id="UP000661894"/>
    </source>
</evidence>
<comment type="caution">
    <text evidence="2">The sequence shown here is derived from an EMBL/GenBank/DDBJ whole genome shotgun (WGS) entry which is preliminary data.</text>
</comment>
<evidence type="ECO:0000259" key="1">
    <source>
        <dbReference type="PROSITE" id="PS50943"/>
    </source>
</evidence>
<sequence>MISPDPPLWRLPGPSGSDSLSARVAATVRWEAARYELTQQDLASYLHRSRSAISQRFTGRVPWSLDDLGEIALAMGVKPGYLLEEPPAAAWRT</sequence>
<reference evidence="2 3" key="1">
    <citation type="submission" date="2020-08" db="EMBL/GenBank/DDBJ databases">
        <title>A Genomic Blueprint of the Chicken Gut Microbiome.</title>
        <authorList>
            <person name="Gilroy R."/>
            <person name="Ravi A."/>
            <person name="Getino M."/>
            <person name="Pursley I."/>
            <person name="Horton D.L."/>
            <person name="Alikhan N.-F."/>
            <person name="Baker D."/>
            <person name="Gharbi K."/>
            <person name="Hall N."/>
            <person name="Watson M."/>
            <person name="Adriaenssens E.M."/>
            <person name="Foster-Nyarko E."/>
            <person name="Jarju S."/>
            <person name="Secka A."/>
            <person name="Antonio M."/>
            <person name="Oren A."/>
            <person name="Chaudhuri R."/>
            <person name="La Ragione R.M."/>
            <person name="Hildebrand F."/>
            <person name="Pallen M.J."/>
        </authorList>
    </citation>
    <scope>NUCLEOTIDE SEQUENCE [LARGE SCALE GENOMIC DNA]</scope>
    <source>
        <strain evidence="2 3">Sa1BUA1</strain>
    </source>
</reference>
<dbReference type="CDD" id="cd00093">
    <property type="entry name" value="HTH_XRE"/>
    <property type="match status" value="1"/>
</dbReference>
<dbReference type="SUPFAM" id="SSF47413">
    <property type="entry name" value="lambda repressor-like DNA-binding domains"/>
    <property type="match status" value="1"/>
</dbReference>
<dbReference type="Pfam" id="PF01381">
    <property type="entry name" value="HTH_3"/>
    <property type="match status" value="1"/>
</dbReference>
<evidence type="ECO:0000313" key="2">
    <source>
        <dbReference type="EMBL" id="MBD8062984.1"/>
    </source>
</evidence>
<dbReference type="PROSITE" id="PS50943">
    <property type="entry name" value="HTH_CROC1"/>
    <property type="match status" value="1"/>
</dbReference>
<proteinExistence type="predicted"/>
<dbReference type="InterPro" id="IPR010982">
    <property type="entry name" value="Lambda_DNA-bd_dom_sf"/>
</dbReference>